<proteinExistence type="predicted"/>
<name>A0A7I5EF12_HAECO</name>
<protein>
    <submittedName>
        <fullName evidence="2">HNH endonuclease</fullName>
    </submittedName>
</protein>
<dbReference type="WBParaSite" id="HCON_00190600-00001">
    <property type="protein sequence ID" value="HCON_00190600-00001"/>
    <property type="gene ID" value="HCON_00190600"/>
</dbReference>
<keyword evidence="1" id="KW-1185">Reference proteome</keyword>
<dbReference type="AlphaFoldDB" id="A0A7I5EF12"/>
<accession>A0A7I5EF12</accession>
<sequence length="106" mass="12289">MWLNPSSNSNRCIRTNIELRRGRAGSLLLDLERLFREDHTSFKTVVGGFKAKVSLGKTAEELRIGTHGTEWIEQGERLRVYHVDPHYPSSRSHLIWDMGVTWWTVP</sequence>
<organism evidence="1 2">
    <name type="scientific">Haemonchus contortus</name>
    <name type="common">Barber pole worm</name>
    <dbReference type="NCBI Taxonomy" id="6289"/>
    <lineage>
        <taxon>Eukaryota</taxon>
        <taxon>Metazoa</taxon>
        <taxon>Ecdysozoa</taxon>
        <taxon>Nematoda</taxon>
        <taxon>Chromadorea</taxon>
        <taxon>Rhabditida</taxon>
        <taxon>Rhabditina</taxon>
        <taxon>Rhabditomorpha</taxon>
        <taxon>Strongyloidea</taxon>
        <taxon>Trichostrongylidae</taxon>
        <taxon>Haemonchus</taxon>
    </lineage>
</organism>
<dbReference type="Proteomes" id="UP000025227">
    <property type="component" value="Unplaced"/>
</dbReference>
<evidence type="ECO:0000313" key="1">
    <source>
        <dbReference type="Proteomes" id="UP000025227"/>
    </source>
</evidence>
<reference evidence="2" key="1">
    <citation type="submission" date="2020-12" db="UniProtKB">
        <authorList>
            <consortium name="WormBaseParasite"/>
        </authorList>
    </citation>
    <scope>IDENTIFICATION</scope>
    <source>
        <strain evidence="2">MHco3</strain>
    </source>
</reference>
<evidence type="ECO:0000313" key="2">
    <source>
        <dbReference type="WBParaSite" id="HCON_00190600-00001"/>
    </source>
</evidence>